<proteinExistence type="predicted"/>
<feature type="region of interest" description="Disordered" evidence="1">
    <location>
        <begin position="56"/>
        <end position="80"/>
    </location>
</feature>
<feature type="compositionally biased region" description="Polar residues" evidence="1">
    <location>
        <begin position="206"/>
        <end position="217"/>
    </location>
</feature>
<keyword evidence="3" id="KW-1185">Reference proteome</keyword>
<dbReference type="EMBL" id="SKBN01000007">
    <property type="protein sequence ID" value="TGJ87995.1"/>
    <property type="molecule type" value="Genomic_DNA"/>
</dbReference>
<reference evidence="2 3" key="1">
    <citation type="submission" date="2019-03" db="EMBL/GenBank/DDBJ databases">
        <title>Draft genome sequence of Xylaria hypoxylon DSM 108379, a ubiquitous saprotrophic-parasitic fungi on hardwood.</title>
        <authorList>
            <person name="Buettner E."/>
            <person name="Leonhardt S."/>
            <person name="Gebauer A.M."/>
            <person name="Liers C."/>
            <person name="Hofrichter M."/>
            <person name="Kellner H."/>
        </authorList>
    </citation>
    <scope>NUCLEOTIDE SEQUENCE [LARGE SCALE GENOMIC DNA]</scope>
    <source>
        <strain evidence="2 3">DSM 108379</strain>
    </source>
</reference>
<name>A0A4Z0Z8V3_9PEZI</name>
<protein>
    <submittedName>
        <fullName evidence="2">Uncharacterized protein</fullName>
    </submittedName>
</protein>
<accession>A0A4Z0Z8V3</accession>
<feature type="region of interest" description="Disordered" evidence="1">
    <location>
        <begin position="193"/>
        <end position="217"/>
    </location>
</feature>
<comment type="caution">
    <text evidence="2">The sequence shown here is derived from an EMBL/GenBank/DDBJ whole genome shotgun (WGS) entry which is preliminary data.</text>
</comment>
<sequence>MNEALCSILSGEEDWHFDEEGRSIRFNKDGTGELECRCNLNYWILAELEWKSVKPQDTESSPTLGSSDQTTTVKNDSSQPELLGKLDLEMTLTRRLAGRARRWAELHPENEKYMNQSLTDDAYWTKSYTVRIERGNFIQPCYIGHQSSDTQRYSVRLLFDKSPYPPRPEWKNPQGGPDEGQFWDHVEFVGRAAPDSARRQRPMNGPTASSWNNCVVS</sequence>
<dbReference type="Proteomes" id="UP000297716">
    <property type="component" value="Unassembled WGS sequence"/>
</dbReference>
<gene>
    <name evidence="2" type="ORF">E0Z10_g718</name>
</gene>
<evidence type="ECO:0000256" key="1">
    <source>
        <dbReference type="SAM" id="MobiDB-lite"/>
    </source>
</evidence>
<feature type="compositionally biased region" description="Polar residues" evidence="1">
    <location>
        <begin position="58"/>
        <end position="80"/>
    </location>
</feature>
<organism evidence="2 3">
    <name type="scientific">Xylaria hypoxylon</name>
    <dbReference type="NCBI Taxonomy" id="37992"/>
    <lineage>
        <taxon>Eukaryota</taxon>
        <taxon>Fungi</taxon>
        <taxon>Dikarya</taxon>
        <taxon>Ascomycota</taxon>
        <taxon>Pezizomycotina</taxon>
        <taxon>Sordariomycetes</taxon>
        <taxon>Xylariomycetidae</taxon>
        <taxon>Xylariales</taxon>
        <taxon>Xylariaceae</taxon>
        <taxon>Xylaria</taxon>
    </lineage>
</organism>
<evidence type="ECO:0000313" key="2">
    <source>
        <dbReference type="EMBL" id="TGJ87995.1"/>
    </source>
</evidence>
<dbReference type="OrthoDB" id="2935237at2759"/>
<evidence type="ECO:0000313" key="3">
    <source>
        <dbReference type="Proteomes" id="UP000297716"/>
    </source>
</evidence>
<dbReference type="AlphaFoldDB" id="A0A4Z0Z8V3"/>